<organism evidence="9 10">
    <name type="scientific">Thermoanaerobacter mathranii subsp. mathranii (strain DSM 11426 / CCUG 53645 / CIP 108742 / A3)</name>
    <dbReference type="NCBI Taxonomy" id="583358"/>
    <lineage>
        <taxon>Bacteria</taxon>
        <taxon>Bacillati</taxon>
        <taxon>Bacillota</taxon>
        <taxon>Clostridia</taxon>
        <taxon>Thermoanaerobacterales</taxon>
        <taxon>Thermoanaerobacteraceae</taxon>
        <taxon>Thermoanaerobacter</taxon>
    </lineage>
</organism>
<feature type="transmembrane region" description="Helical" evidence="7">
    <location>
        <begin position="29"/>
        <end position="50"/>
    </location>
</feature>
<sequence length="296" mass="33832">MNTTIEAVREEEIPVYREKKGVTFYVKRILIYSLLILWSIFTIFPLYWMLTTSFTDPNLSATMHFNLIPREFTFASYRFFFTFNKYVLRWLINSLFIATVITLSNVLFASMAGYAFAKLKFPGGNTIFWILISTIMIPGQVTLIPLYVLVINVFNLADTYFAIILPQLVSVYNIFLMKQYMTSIPSTLIDAARIDACSEFGIFWKVIFPLAKPGIAVMAIFTFVSQWNDFFWPFLVTKTSAMRTIQVGLASFKFADSTLYGPMMAGAVIASIPMFILFFSLQKYFLQGITIGAIKG</sequence>
<evidence type="ECO:0000256" key="3">
    <source>
        <dbReference type="ARBA" id="ARBA00022475"/>
    </source>
</evidence>
<feature type="transmembrane region" description="Helical" evidence="7">
    <location>
        <begin position="259"/>
        <end position="281"/>
    </location>
</feature>
<proteinExistence type="inferred from homology"/>
<dbReference type="SUPFAM" id="SSF161098">
    <property type="entry name" value="MetI-like"/>
    <property type="match status" value="1"/>
</dbReference>
<gene>
    <name evidence="9" type="ordered locus">Tmath_0270</name>
</gene>
<keyword evidence="5 7" id="KW-1133">Transmembrane helix</keyword>
<keyword evidence="2 7" id="KW-0813">Transport</keyword>
<evidence type="ECO:0000313" key="10">
    <source>
        <dbReference type="Proteomes" id="UP000002064"/>
    </source>
</evidence>
<feature type="domain" description="ABC transmembrane type-1" evidence="8">
    <location>
        <begin position="91"/>
        <end position="281"/>
    </location>
</feature>
<dbReference type="PANTHER" id="PTHR43744:SF12">
    <property type="entry name" value="ABC TRANSPORTER PERMEASE PROTEIN MG189-RELATED"/>
    <property type="match status" value="1"/>
</dbReference>
<feature type="transmembrane region" description="Helical" evidence="7">
    <location>
        <begin position="160"/>
        <end position="181"/>
    </location>
</feature>
<keyword evidence="4 7" id="KW-0812">Transmembrane</keyword>
<feature type="transmembrane region" description="Helical" evidence="7">
    <location>
        <begin position="202"/>
        <end position="224"/>
    </location>
</feature>
<feature type="transmembrane region" description="Helical" evidence="7">
    <location>
        <begin position="128"/>
        <end position="154"/>
    </location>
</feature>
<name>A0ABN3Z016_THEM3</name>
<dbReference type="InterPro" id="IPR000515">
    <property type="entry name" value="MetI-like"/>
</dbReference>
<reference evidence="9 10" key="1">
    <citation type="submission" date="2010-05" db="EMBL/GenBank/DDBJ databases">
        <title>Complete sequence of Thermoanaerobacter mathranii subsp. mathranii mathranii str. A3.</title>
        <authorList>
            <consortium name="US DOE Joint Genome Institute"/>
            <person name="Lucas S."/>
            <person name="Copeland A."/>
            <person name="Lapidus A."/>
            <person name="Cheng J.-F."/>
            <person name="Bruce D."/>
            <person name="Goodwin L."/>
            <person name="Pitluck S."/>
            <person name="Held B."/>
            <person name="Detter J.C."/>
            <person name="Han C."/>
            <person name="Tapia R."/>
            <person name="Land M."/>
            <person name="Hauser L."/>
            <person name="Kyrpides N."/>
            <person name="Mikhailova N."/>
            <person name="Zhou J."/>
            <person name="Hemme C."/>
            <person name="Woyke T."/>
        </authorList>
    </citation>
    <scope>NUCLEOTIDE SEQUENCE [LARGE SCALE GENOMIC DNA]</scope>
    <source>
        <strain evidence="9 10">A3</strain>
    </source>
</reference>
<dbReference type="CDD" id="cd06261">
    <property type="entry name" value="TM_PBP2"/>
    <property type="match status" value="1"/>
</dbReference>
<comment type="similarity">
    <text evidence="7">Belongs to the binding-protein-dependent transport system permease family.</text>
</comment>
<dbReference type="Pfam" id="PF00528">
    <property type="entry name" value="BPD_transp_1"/>
    <property type="match status" value="1"/>
</dbReference>
<evidence type="ECO:0000313" key="9">
    <source>
        <dbReference type="EMBL" id="ADH60052.1"/>
    </source>
</evidence>
<keyword evidence="3" id="KW-1003">Cell membrane</keyword>
<accession>A0ABN3Z016</accession>
<keyword evidence="10" id="KW-1185">Reference proteome</keyword>
<evidence type="ECO:0000256" key="2">
    <source>
        <dbReference type="ARBA" id="ARBA00022448"/>
    </source>
</evidence>
<dbReference type="RefSeq" id="WP_013149691.1">
    <property type="nucleotide sequence ID" value="NC_014209.1"/>
</dbReference>
<evidence type="ECO:0000256" key="6">
    <source>
        <dbReference type="ARBA" id="ARBA00023136"/>
    </source>
</evidence>
<evidence type="ECO:0000256" key="7">
    <source>
        <dbReference type="RuleBase" id="RU363032"/>
    </source>
</evidence>
<evidence type="ECO:0000256" key="1">
    <source>
        <dbReference type="ARBA" id="ARBA00004651"/>
    </source>
</evidence>
<evidence type="ECO:0000256" key="4">
    <source>
        <dbReference type="ARBA" id="ARBA00022692"/>
    </source>
</evidence>
<dbReference type="InterPro" id="IPR035906">
    <property type="entry name" value="MetI-like_sf"/>
</dbReference>
<keyword evidence="6 7" id="KW-0472">Membrane</keyword>
<feature type="transmembrane region" description="Helical" evidence="7">
    <location>
        <begin position="90"/>
        <end position="116"/>
    </location>
</feature>
<dbReference type="PROSITE" id="PS50928">
    <property type="entry name" value="ABC_TM1"/>
    <property type="match status" value="1"/>
</dbReference>
<dbReference type="EMBL" id="CP002032">
    <property type="protein sequence ID" value="ADH60052.1"/>
    <property type="molecule type" value="Genomic_DNA"/>
</dbReference>
<comment type="subcellular location">
    <subcellularLocation>
        <location evidence="1 7">Cell membrane</location>
        <topology evidence="1 7">Multi-pass membrane protein</topology>
    </subcellularLocation>
</comment>
<evidence type="ECO:0000256" key="5">
    <source>
        <dbReference type="ARBA" id="ARBA00022989"/>
    </source>
</evidence>
<dbReference type="Gene3D" id="1.10.3720.10">
    <property type="entry name" value="MetI-like"/>
    <property type="match status" value="1"/>
</dbReference>
<evidence type="ECO:0000259" key="8">
    <source>
        <dbReference type="PROSITE" id="PS50928"/>
    </source>
</evidence>
<protein>
    <submittedName>
        <fullName evidence="9">Binding-protein-dependent transport systems inner membrane component</fullName>
    </submittedName>
</protein>
<dbReference type="PANTHER" id="PTHR43744">
    <property type="entry name" value="ABC TRANSPORTER PERMEASE PROTEIN MG189-RELATED-RELATED"/>
    <property type="match status" value="1"/>
</dbReference>
<dbReference type="Proteomes" id="UP000002064">
    <property type="component" value="Chromosome"/>
</dbReference>